<dbReference type="PANTHER" id="PTHR47359">
    <property type="entry name" value="PEPTIDOGLYCAN DL-ENDOPEPTIDASE CWLO"/>
    <property type="match status" value="1"/>
</dbReference>
<organism evidence="7 8">
    <name type="scientific">Actinomortierella ambigua</name>
    <dbReference type="NCBI Taxonomy" id="1343610"/>
    <lineage>
        <taxon>Eukaryota</taxon>
        <taxon>Fungi</taxon>
        <taxon>Fungi incertae sedis</taxon>
        <taxon>Mucoromycota</taxon>
        <taxon>Mortierellomycotina</taxon>
        <taxon>Mortierellomycetes</taxon>
        <taxon>Mortierellales</taxon>
        <taxon>Mortierellaceae</taxon>
        <taxon>Actinomortierella</taxon>
    </lineage>
</organism>
<keyword evidence="3" id="KW-0378">Hydrolase</keyword>
<dbReference type="GO" id="GO:0006508">
    <property type="term" value="P:proteolysis"/>
    <property type="evidence" value="ECO:0007669"/>
    <property type="project" value="UniProtKB-KW"/>
</dbReference>
<dbReference type="InterPro" id="IPR051794">
    <property type="entry name" value="PG_Endopeptidase_C40"/>
</dbReference>
<dbReference type="InterPro" id="IPR000064">
    <property type="entry name" value="NLP_P60_dom"/>
</dbReference>
<evidence type="ECO:0000256" key="3">
    <source>
        <dbReference type="ARBA" id="ARBA00022801"/>
    </source>
</evidence>
<dbReference type="InterPro" id="IPR038765">
    <property type="entry name" value="Papain-like_cys_pep_sf"/>
</dbReference>
<dbReference type="PANTHER" id="PTHR47359:SF3">
    <property type="entry name" value="NLP_P60 DOMAIN-CONTAINING PROTEIN-RELATED"/>
    <property type="match status" value="1"/>
</dbReference>
<keyword evidence="5" id="KW-0732">Signal</keyword>
<dbReference type="Proteomes" id="UP000807716">
    <property type="component" value="Unassembled WGS sequence"/>
</dbReference>
<reference evidence="7" key="1">
    <citation type="journal article" date="2020" name="Fungal Divers.">
        <title>Resolving the Mortierellaceae phylogeny through synthesis of multi-gene phylogenetics and phylogenomics.</title>
        <authorList>
            <person name="Vandepol N."/>
            <person name="Liber J."/>
            <person name="Desiro A."/>
            <person name="Na H."/>
            <person name="Kennedy M."/>
            <person name="Barry K."/>
            <person name="Grigoriev I.V."/>
            <person name="Miller A.N."/>
            <person name="O'Donnell K."/>
            <person name="Stajich J.E."/>
            <person name="Bonito G."/>
        </authorList>
    </citation>
    <scope>NUCLEOTIDE SEQUENCE</scope>
    <source>
        <strain evidence="7">BC1065</strain>
    </source>
</reference>
<evidence type="ECO:0000256" key="5">
    <source>
        <dbReference type="SAM" id="SignalP"/>
    </source>
</evidence>
<evidence type="ECO:0000313" key="8">
    <source>
        <dbReference type="Proteomes" id="UP000807716"/>
    </source>
</evidence>
<dbReference type="Gene3D" id="3.90.1720.10">
    <property type="entry name" value="endopeptidase domain like (from Nostoc punctiforme)"/>
    <property type="match status" value="1"/>
</dbReference>
<feature type="chain" id="PRO_5040454249" description="NlpC/P60 domain-containing protein" evidence="5">
    <location>
        <begin position="22"/>
        <end position="147"/>
    </location>
</feature>
<keyword evidence="4" id="KW-0788">Thiol protease</keyword>
<evidence type="ECO:0000256" key="2">
    <source>
        <dbReference type="ARBA" id="ARBA00022670"/>
    </source>
</evidence>
<dbReference type="EMBL" id="JAAAJB010000343">
    <property type="protein sequence ID" value="KAG0257894.1"/>
    <property type="molecule type" value="Genomic_DNA"/>
</dbReference>
<protein>
    <recommendedName>
        <fullName evidence="6">NlpC/P60 domain-containing protein</fullName>
    </recommendedName>
</protein>
<sequence>MKFSLTAAAFVLAAASSTCNAFNVNGVISAARSQIGVPYVWGGGHGSTPGPSNGGYDCSGLVRYAIWKGAGFDLGSGNTNSQLNHKRTTIIDCSNIQTGDLLFWGKRTDVYHVALVSAKGKLIEASKPGVPVHEANLRRADICARVS</sequence>
<gene>
    <name evidence="7" type="ORF">DFQ27_004892</name>
</gene>
<name>A0A9P6Q3T1_9FUNG</name>
<feature type="signal peptide" evidence="5">
    <location>
        <begin position="1"/>
        <end position="21"/>
    </location>
</feature>
<accession>A0A9P6Q3T1</accession>
<dbReference type="PROSITE" id="PS51935">
    <property type="entry name" value="NLPC_P60"/>
    <property type="match status" value="1"/>
</dbReference>
<dbReference type="SUPFAM" id="SSF54001">
    <property type="entry name" value="Cysteine proteinases"/>
    <property type="match status" value="1"/>
</dbReference>
<keyword evidence="8" id="KW-1185">Reference proteome</keyword>
<comment type="similarity">
    <text evidence="1">Belongs to the peptidase C40 family.</text>
</comment>
<keyword evidence="2" id="KW-0645">Protease</keyword>
<comment type="caution">
    <text evidence="7">The sequence shown here is derived from an EMBL/GenBank/DDBJ whole genome shotgun (WGS) entry which is preliminary data.</text>
</comment>
<dbReference type="Pfam" id="PF00877">
    <property type="entry name" value="NLPC_P60"/>
    <property type="match status" value="1"/>
</dbReference>
<feature type="domain" description="NlpC/P60" evidence="6">
    <location>
        <begin position="21"/>
        <end position="147"/>
    </location>
</feature>
<evidence type="ECO:0000259" key="6">
    <source>
        <dbReference type="PROSITE" id="PS51935"/>
    </source>
</evidence>
<evidence type="ECO:0000256" key="1">
    <source>
        <dbReference type="ARBA" id="ARBA00007074"/>
    </source>
</evidence>
<proteinExistence type="inferred from homology"/>
<dbReference type="AlphaFoldDB" id="A0A9P6Q3T1"/>
<evidence type="ECO:0000256" key="4">
    <source>
        <dbReference type="ARBA" id="ARBA00022807"/>
    </source>
</evidence>
<evidence type="ECO:0000313" key="7">
    <source>
        <dbReference type="EMBL" id="KAG0257894.1"/>
    </source>
</evidence>
<dbReference type="OrthoDB" id="2251794at2759"/>
<dbReference type="GO" id="GO:0008234">
    <property type="term" value="F:cysteine-type peptidase activity"/>
    <property type="evidence" value="ECO:0007669"/>
    <property type="project" value="UniProtKB-KW"/>
</dbReference>